<accession>A0A2U9CH83</accession>
<keyword evidence="4" id="KW-1185">Reference proteome</keyword>
<proteinExistence type="predicted"/>
<dbReference type="Gene3D" id="2.30.42.10">
    <property type="match status" value="1"/>
</dbReference>
<dbReference type="AlphaFoldDB" id="A0A2U9CH83"/>
<dbReference type="CDD" id="cd09487">
    <property type="entry name" value="SAM_superfamily"/>
    <property type="match status" value="1"/>
</dbReference>
<feature type="region of interest" description="Disordered" evidence="1">
    <location>
        <begin position="425"/>
        <end position="451"/>
    </location>
</feature>
<gene>
    <name evidence="3" type="ORF">SMAX5B_016863</name>
</gene>
<feature type="region of interest" description="Disordered" evidence="1">
    <location>
        <begin position="528"/>
        <end position="551"/>
    </location>
</feature>
<evidence type="ECO:0000256" key="1">
    <source>
        <dbReference type="SAM" id="MobiDB-lite"/>
    </source>
</evidence>
<feature type="region of interest" description="Disordered" evidence="1">
    <location>
        <begin position="116"/>
        <end position="168"/>
    </location>
</feature>
<evidence type="ECO:0000259" key="2">
    <source>
        <dbReference type="SMART" id="SM00228"/>
    </source>
</evidence>
<evidence type="ECO:0000313" key="4">
    <source>
        <dbReference type="Proteomes" id="UP000246464"/>
    </source>
</evidence>
<dbReference type="PANTHER" id="PTHR12573:SF4">
    <property type="entry name" value="AT09986P-RELATED"/>
    <property type="match status" value="1"/>
</dbReference>
<feature type="region of interest" description="Disordered" evidence="1">
    <location>
        <begin position="192"/>
        <end position="268"/>
    </location>
</feature>
<dbReference type="SUPFAM" id="SSF47769">
    <property type="entry name" value="SAM/Pointed domain"/>
    <property type="match status" value="1"/>
</dbReference>
<name>A0A2U9CH83_SCOMX</name>
<dbReference type="PANTHER" id="PTHR12573">
    <property type="entry name" value="AT09986P-RELATED"/>
    <property type="match status" value="1"/>
</dbReference>
<sequence length="732" mass="81164">MATANAKKERHRRHPWRRSTQRLSRRLFCCSCLPREERDSLREQEMKINGGPQHPHLDQRGSGEREAIQITVEDLGIVNTSFSLLDEDPLTLRSSMARSASSVSVCPRALKKKGLKPLSSLPIQPHTEPAMASTGGEDDAEEEDDPLLYESGTDRTPASGSLLKPPVINLIPPTPSDVVDDGQFFDINSEESVAHTSGSDGSSAAADQESYEEKMESEEAEESKERFTVAVNKVGGDNVAEPKEAPNDQFDEEREAAPTKEKTKPSFLRSAYQVAPLPDYPQRNDLSNTDASCSDMLKTELRSRPHTANMDTVTHQRDVDKQVTKCLRELNTDEVCTWFTNIGLQKCLPFIKEAKLRGADIASVDVGTLDLLQVTTLGDREQLLSAIYNELHPPSAITQRLDSLLESPGPNNVETFTATLVSMSKSTSAPHAKPTTTVSQNSPEVNSSDENANINKNVQWNQPAKEERIRELNQQVDSLQSVIFQVQELHHGLVAFCSELKNMDGDVSIDRLGSAELEQRLDSVKSRLSDKRQSLQSLRDNNNNNSAAHKKKQLEVRLLEKMKLNCQVFKEEISMVHLNRQAAHLQNALQESKEKTRKKSLAIGSLSQLVSLQSPAMLLVVQEKRGLDGQYGFACRCREGSGLVVVKVDNTHLCVEDRLVEVNGVPVVNSTQEELSDLLLQGPSAQIVVLRQPPPTLTCKQHLVNTNPMQTSCPESEVVTMETPPRRKVMAI</sequence>
<dbReference type="InterPro" id="IPR036034">
    <property type="entry name" value="PDZ_sf"/>
</dbReference>
<dbReference type="SMART" id="SM00228">
    <property type="entry name" value="PDZ"/>
    <property type="match status" value="1"/>
</dbReference>
<dbReference type="InterPro" id="IPR001478">
    <property type="entry name" value="PDZ"/>
</dbReference>
<feature type="compositionally biased region" description="Acidic residues" evidence="1">
    <location>
        <begin position="136"/>
        <end position="147"/>
    </location>
</feature>
<feature type="compositionally biased region" description="Low complexity" evidence="1">
    <location>
        <begin position="197"/>
        <end position="207"/>
    </location>
</feature>
<evidence type="ECO:0000313" key="3">
    <source>
        <dbReference type="EMBL" id="AWP14232.1"/>
    </source>
</evidence>
<dbReference type="SUPFAM" id="SSF50156">
    <property type="entry name" value="PDZ domain-like"/>
    <property type="match status" value="1"/>
</dbReference>
<reference evidence="3 4" key="1">
    <citation type="submission" date="2017-12" db="EMBL/GenBank/DDBJ databases">
        <title>Integrating genomic resources of turbot (Scophthalmus maximus) in depth evaluation of genetic and physical mapping variation across individuals.</title>
        <authorList>
            <person name="Martinez P."/>
        </authorList>
    </citation>
    <scope>NUCLEOTIDE SEQUENCE [LARGE SCALE GENOMIC DNA]</scope>
</reference>
<dbReference type="EMBL" id="CP026257">
    <property type="protein sequence ID" value="AWP14232.1"/>
    <property type="molecule type" value="Genomic_DNA"/>
</dbReference>
<feature type="compositionally biased region" description="Basic and acidic residues" evidence="1">
    <location>
        <begin position="255"/>
        <end position="264"/>
    </location>
</feature>
<dbReference type="Proteomes" id="UP000246464">
    <property type="component" value="Chromosome 15"/>
</dbReference>
<organism evidence="3 4">
    <name type="scientific">Scophthalmus maximus</name>
    <name type="common">Turbot</name>
    <name type="synonym">Psetta maxima</name>
    <dbReference type="NCBI Taxonomy" id="52904"/>
    <lineage>
        <taxon>Eukaryota</taxon>
        <taxon>Metazoa</taxon>
        <taxon>Chordata</taxon>
        <taxon>Craniata</taxon>
        <taxon>Vertebrata</taxon>
        <taxon>Euteleostomi</taxon>
        <taxon>Actinopterygii</taxon>
        <taxon>Neopterygii</taxon>
        <taxon>Teleostei</taxon>
        <taxon>Neoteleostei</taxon>
        <taxon>Acanthomorphata</taxon>
        <taxon>Carangaria</taxon>
        <taxon>Pleuronectiformes</taxon>
        <taxon>Pleuronectoidei</taxon>
        <taxon>Scophthalmidae</taxon>
        <taxon>Scophthalmus</taxon>
    </lineage>
</organism>
<dbReference type="InterPro" id="IPR013761">
    <property type="entry name" value="SAM/pointed_sf"/>
</dbReference>
<dbReference type="Gene3D" id="1.10.150.50">
    <property type="entry name" value="Transcription Factor, Ets-1"/>
    <property type="match status" value="1"/>
</dbReference>
<protein>
    <recommendedName>
        <fullName evidence="2">PDZ domain-containing protein</fullName>
    </recommendedName>
</protein>
<feature type="domain" description="PDZ" evidence="2">
    <location>
        <begin position="629"/>
        <end position="693"/>
    </location>
</feature>